<dbReference type="InterPro" id="IPR051291">
    <property type="entry name" value="CIMAP"/>
</dbReference>
<organism evidence="2 3">
    <name type="scientific">Trichomonas vaginalis (strain ATCC PRA-98 / G3)</name>
    <dbReference type="NCBI Taxonomy" id="412133"/>
    <lineage>
        <taxon>Eukaryota</taxon>
        <taxon>Metamonada</taxon>
        <taxon>Parabasalia</taxon>
        <taxon>Trichomonadida</taxon>
        <taxon>Trichomonadidae</taxon>
        <taxon>Trichomonas</taxon>
    </lineage>
</organism>
<dbReference type="AlphaFoldDB" id="A2E651"/>
<feature type="compositionally biased region" description="Basic and acidic residues" evidence="1">
    <location>
        <begin position="337"/>
        <end position="349"/>
    </location>
</feature>
<dbReference type="PANTHER" id="PTHR21580:SF60">
    <property type="entry name" value="SPERM-TAIL PG-RICH REPEAT-CONTAINING PROTEIN 2"/>
    <property type="match status" value="1"/>
</dbReference>
<reference evidence="2" key="1">
    <citation type="submission" date="2006-10" db="EMBL/GenBank/DDBJ databases">
        <authorList>
            <person name="Amadeo P."/>
            <person name="Zhao Q."/>
            <person name="Wortman J."/>
            <person name="Fraser-Liggett C."/>
            <person name="Carlton J."/>
        </authorList>
    </citation>
    <scope>NUCLEOTIDE SEQUENCE</scope>
    <source>
        <strain evidence="2">G3</strain>
    </source>
</reference>
<feature type="region of interest" description="Disordered" evidence="1">
    <location>
        <begin position="39"/>
        <end position="178"/>
    </location>
</feature>
<feature type="compositionally biased region" description="Polar residues" evidence="1">
    <location>
        <begin position="108"/>
        <end position="127"/>
    </location>
</feature>
<dbReference type="KEGG" id="tva:4769851"/>
<proteinExistence type="predicted"/>
<feature type="region of interest" description="Disordered" evidence="1">
    <location>
        <begin position="224"/>
        <end position="368"/>
    </location>
</feature>
<keyword evidence="3" id="KW-1185">Reference proteome</keyword>
<evidence type="ECO:0000313" key="3">
    <source>
        <dbReference type="Proteomes" id="UP000001542"/>
    </source>
</evidence>
<dbReference type="Proteomes" id="UP000001542">
    <property type="component" value="Unassembled WGS sequence"/>
</dbReference>
<dbReference type="EMBL" id="DS113311">
    <property type="protein sequence ID" value="EAY11893.1"/>
    <property type="molecule type" value="Genomic_DNA"/>
</dbReference>
<sequence>MGKEHWALKTIENENPGPGSYNIGSTFGKDALKYTIRNRYPERKPETSEVPLRAIPDTSTSRKVLLPPHDPNYIPVTHQQWQTPGPEYMPPDMGKKPVSARSTRSRKSLQATTSPRSESRKSYSTNPYGPAEYNTRRDLINPHSQMAIGTRPKEYGLKGESPGPDAYNPQSPSRKNFSKACSFGARNDIITPRSCSPGPIYNPNPEMNTRMYKIRERVPMPVEKIDITPSPGNFDLKPFGSDTKPVTFPKSFQRDIKQEFGNSPAPYYNLPSQFDNPKGMTIGGGPREPSTPRSGDTSQISSPRSARSMRSSPRTADSSSRRSNGTSRSIDFSRAQRIHERYIQRKAEEGTPGPGYYDIKSESSQRSYKMHKPMEILKKYREDDNILPGPGYYNPDYTATKPSTPAFSFKDDCGAVSQRVLEPAPPFYDVHGKTRTMKTSPRFSIGNRTPYKDRDCSTQDAGYYMLPDTNTGPFHSIHLRDRHELVPE</sequence>
<evidence type="ECO:0000256" key="1">
    <source>
        <dbReference type="SAM" id="MobiDB-lite"/>
    </source>
</evidence>
<dbReference type="OrthoDB" id="429991at2759"/>
<feature type="compositionally biased region" description="Low complexity" evidence="1">
    <location>
        <begin position="301"/>
        <end position="314"/>
    </location>
</feature>
<gene>
    <name evidence="2" type="ORF">TVAG_362730</name>
</gene>
<feature type="compositionally biased region" description="Polar residues" evidence="1">
    <location>
        <begin position="291"/>
        <end position="300"/>
    </location>
</feature>
<dbReference type="VEuPathDB" id="TrichDB:TVAGG3_0366440"/>
<feature type="region of interest" description="Disordered" evidence="1">
    <location>
        <begin position="1"/>
        <end position="22"/>
    </location>
</feature>
<dbReference type="RefSeq" id="XP_001324116.1">
    <property type="nucleotide sequence ID" value="XM_001324081.1"/>
</dbReference>
<evidence type="ECO:0000313" key="2">
    <source>
        <dbReference type="EMBL" id="EAY11893.1"/>
    </source>
</evidence>
<dbReference type="InParanoid" id="A2E651"/>
<dbReference type="InterPro" id="IPR010736">
    <property type="entry name" value="SHIPPO-rpt"/>
</dbReference>
<dbReference type="PANTHER" id="PTHR21580">
    <property type="entry name" value="SHIPPO-1-RELATED"/>
    <property type="match status" value="1"/>
</dbReference>
<dbReference type="VEuPathDB" id="TrichDB:TVAG_362730"/>
<dbReference type="Pfam" id="PF07004">
    <property type="entry name" value="SHIPPO-rpt"/>
    <property type="match status" value="4"/>
</dbReference>
<protein>
    <submittedName>
        <fullName evidence="2">Uncharacterized protein</fullName>
    </submittedName>
</protein>
<accession>A2E651</accession>
<reference evidence="2" key="2">
    <citation type="journal article" date="2007" name="Science">
        <title>Draft genome sequence of the sexually transmitted pathogen Trichomonas vaginalis.</title>
        <authorList>
            <person name="Carlton J.M."/>
            <person name="Hirt R.P."/>
            <person name="Silva J.C."/>
            <person name="Delcher A.L."/>
            <person name="Schatz M."/>
            <person name="Zhao Q."/>
            <person name="Wortman J.R."/>
            <person name="Bidwell S.L."/>
            <person name="Alsmark U.C.M."/>
            <person name="Besteiro S."/>
            <person name="Sicheritz-Ponten T."/>
            <person name="Noel C.J."/>
            <person name="Dacks J.B."/>
            <person name="Foster P.G."/>
            <person name="Simillion C."/>
            <person name="Van de Peer Y."/>
            <person name="Miranda-Saavedra D."/>
            <person name="Barton G.J."/>
            <person name="Westrop G.D."/>
            <person name="Mueller S."/>
            <person name="Dessi D."/>
            <person name="Fiori P.L."/>
            <person name="Ren Q."/>
            <person name="Paulsen I."/>
            <person name="Zhang H."/>
            <person name="Bastida-Corcuera F.D."/>
            <person name="Simoes-Barbosa A."/>
            <person name="Brown M.T."/>
            <person name="Hayes R.D."/>
            <person name="Mukherjee M."/>
            <person name="Okumura C.Y."/>
            <person name="Schneider R."/>
            <person name="Smith A.J."/>
            <person name="Vanacova S."/>
            <person name="Villalvazo M."/>
            <person name="Haas B.J."/>
            <person name="Pertea M."/>
            <person name="Feldblyum T.V."/>
            <person name="Utterback T.R."/>
            <person name="Shu C.L."/>
            <person name="Osoegawa K."/>
            <person name="de Jong P.J."/>
            <person name="Hrdy I."/>
            <person name="Horvathova L."/>
            <person name="Zubacova Z."/>
            <person name="Dolezal P."/>
            <person name="Malik S.B."/>
            <person name="Logsdon J.M. Jr."/>
            <person name="Henze K."/>
            <person name="Gupta A."/>
            <person name="Wang C.C."/>
            <person name="Dunne R.L."/>
            <person name="Upcroft J.A."/>
            <person name="Upcroft P."/>
            <person name="White O."/>
            <person name="Salzberg S.L."/>
            <person name="Tang P."/>
            <person name="Chiu C.-H."/>
            <person name="Lee Y.-S."/>
            <person name="Embley T.M."/>
            <person name="Coombs G.H."/>
            <person name="Mottram J.C."/>
            <person name="Tachezy J."/>
            <person name="Fraser-Liggett C.M."/>
            <person name="Johnson P.J."/>
        </authorList>
    </citation>
    <scope>NUCLEOTIDE SEQUENCE [LARGE SCALE GENOMIC DNA]</scope>
    <source>
        <strain evidence="2">G3</strain>
    </source>
</reference>
<name>A2E651_TRIV3</name>